<feature type="chain" id="PRO_5026884796" evidence="2">
    <location>
        <begin position="20"/>
        <end position="148"/>
    </location>
</feature>
<keyword evidence="1" id="KW-1133">Transmembrane helix</keyword>
<evidence type="ECO:0000313" key="3">
    <source>
        <dbReference type="EMBL" id="QKV20224.1"/>
    </source>
</evidence>
<keyword evidence="4" id="KW-1185">Reference proteome</keyword>
<sequence>MIRSILLFAAMLAASPALAQEGGIKVDLTINMAAILTVAVVLGGGLVAWGTVRNQVQANASAIDDLETDVAAREAEIKLVAERVESVRAKSAKELDAFRIEVARSIPTNEALAALEDRLLDAVNRLGDKFDRFVEAQASGAHRIPPAE</sequence>
<gene>
    <name evidence="3" type="ORF">HTY61_18090</name>
</gene>
<keyword evidence="1" id="KW-0472">Membrane</keyword>
<dbReference type="AlphaFoldDB" id="A0A6N1VHI8"/>
<keyword evidence="1" id="KW-0812">Transmembrane</keyword>
<keyword evidence="2" id="KW-0732">Signal</keyword>
<dbReference type="EMBL" id="CP054836">
    <property type="protein sequence ID" value="QKV20224.1"/>
    <property type="molecule type" value="Genomic_DNA"/>
</dbReference>
<dbReference type="Proteomes" id="UP000509367">
    <property type="component" value="Chromosome"/>
</dbReference>
<name>A0A6N1VHI8_9HYPH</name>
<evidence type="ECO:0000256" key="1">
    <source>
        <dbReference type="SAM" id="Phobius"/>
    </source>
</evidence>
<feature type="transmembrane region" description="Helical" evidence="1">
    <location>
        <begin position="29"/>
        <end position="49"/>
    </location>
</feature>
<dbReference type="RefSeq" id="WP_175278115.1">
    <property type="nucleotide sequence ID" value="NZ_CP054836.1"/>
</dbReference>
<feature type="signal peptide" evidence="2">
    <location>
        <begin position="1"/>
        <end position="19"/>
    </location>
</feature>
<reference evidence="3 4" key="1">
    <citation type="submission" date="2020-06" db="EMBL/GenBank/DDBJ databases">
        <title>Oricola thermophila sp. nov. isolated from a tidal sediments.</title>
        <authorList>
            <person name="Kwon K.K."/>
            <person name="Yang S.-H."/>
            <person name="Park M.-J."/>
        </authorList>
    </citation>
    <scope>NUCLEOTIDE SEQUENCE [LARGE SCALE GENOMIC DNA]</scope>
    <source>
        <strain evidence="3 4">MEBiC13590</strain>
    </source>
</reference>
<organism evidence="3 4">
    <name type="scientific">Oricola thermophila</name>
    <dbReference type="NCBI Taxonomy" id="2742145"/>
    <lineage>
        <taxon>Bacteria</taxon>
        <taxon>Pseudomonadati</taxon>
        <taxon>Pseudomonadota</taxon>
        <taxon>Alphaproteobacteria</taxon>
        <taxon>Hyphomicrobiales</taxon>
        <taxon>Ahrensiaceae</taxon>
        <taxon>Oricola</taxon>
    </lineage>
</organism>
<dbReference type="KEGG" id="orm:HTY61_18090"/>
<evidence type="ECO:0000256" key="2">
    <source>
        <dbReference type="SAM" id="SignalP"/>
    </source>
</evidence>
<accession>A0A6N1VHI8</accession>
<protein>
    <submittedName>
        <fullName evidence="3">Uncharacterized protein</fullName>
    </submittedName>
</protein>
<proteinExistence type="predicted"/>
<evidence type="ECO:0000313" key="4">
    <source>
        <dbReference type="Proteomes" id="UP000509367"/>
    </source>
</evidence>